<organism evidence="5 6">
    <name type="scientific">Thermospira aquatica</name>
    <dbReference type="NCBI Taxonomy" id="2828656"/>
    <lineage>
        <taxon>Bacteria</taxon>
        <taxon>Pseudomonadati</taxon>
        <taxon>Spirochaetota</taxon>
        <taxon>Spirochaetia</taxon>
        <taxon>Brevinematales</taxon>
        <taxon>Thermospiraceae</taxon>
        <taxon>Thermospira</taxon>
    </lineage>
</organism>
<evidence type="ECO:0000256" key="4">
    <source>
        <dbReference type="SAM" id="Phobius"/>
    </source>
</evidence>
<dbReference type="EMBL" id="CP073355">
    <property type="protein sequence ID" value="URA11159.1"/>
    <property type="molecule type" value="Genomic_DNA"/>
</dbReference>
<dbReference type="GO" id="GO:0016491">
    <property type="term" value="F:oxidoreductase activity"/>
    <property type="evidence" value="ECO:0007669"/>
    <property type="project" value="UniProtKB-KW"/>
</dbReference>
<dbReference type="SUPFAM" id="SSF51735">
    <property type="entry name" value="NAD(P)-binding Rossmann-fold domains"/>
    <property type="match status" value="1"/>
</dbReference>
<dbReference type="InterPro" id="IPR002347">
    <property type="entry name" value="SDR_fam"/>
</dbReference>
<keyword evidence="6" id="KW-1185">Reference proteome</keyword>
<sequence>MSTRASSIPKRWKPRWVLITGSSQGLGKSLAFACAREGFSLILAARRQEILEAVSQEITNQYQVSVHTIMADLSTPEGVDTLWQWCKRQQIWPDILINNAGRGLFGCFEDQPERDLHHLLYLNMESLTLLCHRFGPKMMENHGIIVNVSSLVGLIPTPYFSVYSATKSYVLHFSRALAREWKHKGISVCCLVPGYMRTGFDTNAAIENSSYLQVSRSLGKDPDKVANYALPRILKRKTIIYASTGDTWLALFLGLVPVSLRSLIAKIFLKRFAEKTS</sequence>
<evidence type="ECO:0000313" key="5">
    <source>
        <dbReference type="EMBL" id="URA11159.1"/>
    </source>
</evidence>
<dbReference type="PIRSF" id="PIRSF000126">
    <property type="entry name" value="11-beta-HSD1"/>
    <property type="match status" value="1"/>
</dbReference>
<dbReference type="GO" id="GO:0016020">
    <property type="term" value="C:membrane"/>
    <property type="evidence" value="ECO:0007669"/>
    <property type="project" value="TreeGrafter"/>
</dbReference>
<evidence type="ECO:0000256" key="3">
    <source>
        <dbReference type="RuleBase" id="RU000363"/>
    </source>
</evidence>
<dbReference type="Gene3D" id="3.40.50.720">
    <property type="entry name" value="NAD(P)-binding Rossmann-like Domain"/>
    <property type="match status" value="1"/>
</dbReference>
<dbReference type="PRINTS" id="PR00081">
    <property type="entry name" value="GDHRDH"/>
</dbReference>
<proteinExistence type="inferred from homology"/>
<dbReference type="KEGG" id="taqu:KDW03_05025"/>
<comment type="similarity">
    <text evidence="1 3">Belongs to the short-chain dehydrogenases/reductases (SDR) family.</text>
</comment>
<feature type="transmembrane region" description="Helical" evidence="4">
    <location>
        <begin position="248"/>
        <end position="269"/>
    </location>
</feature>
<dbReference type="PROSITE" id="PS00061">
    <property type="entry name" value="ADH_SHORT"/>
    <property type="match status" value="1"/>
</dbReference>
<evidence type="ECO:0000313" key="6">
    <source>
        <dbReference type="Proteomes" id="UP001056539"/>
    </source>
</evidence>
<dbReference type="Proteomes" id="UP001056539">
    <property type="component" value="Chromosome"/>
</dbReference>
<keyword evidence="4" id="KW-0812">Transmembrane</keyword>
<keyword evidence="4" id="KW-0472">Membrane</keyword>
<evidence type="ECO:0000256" key="1">
    <source>
        <dbReference type="ARBA" id="ARBA00006484"/>
    </source>
</evidence>
<keyword evidence="4" id="KW-1133">Transmembrane helix</keyword>
<keyword evidence="2" id="KW-0560">Oxidoreductase</keyword>
<gene>
    <name evidence="5" type="ORF">KDW03_05025</name>
</gene>
<dbReference type="RefSeq" id="WP_271436294.1">
    <property type="nucleotide sequence ID" value="NZ_CP073355.1"/>
</dbReference>
<dbReference type="PRINTS" id="PR00080">
    <property type="entry name" value="SDRFAMILY"/>
</dbReference>
<accession>A0AAX3BG03</accession>
<dbReference type="InterPro" id="IPR036291">
    <property type="entry name" value="NAD(P)-bd_dom_sf"/>
</dbReference>
<reference evidence="5" key="1">
    <citation type="submission" date="2021-04" db="EMBL/GenBank/DDBJ databases">
        <authorList>
            <person name="Postec A."/>
        </authorList>
    </citation>
    <scope>NUCLEOTIDE SEQUENCE</scope>
    <source>
        <strain evidence="5">F1F22</strain>
    </source>
</reference>
<reference evidence="5" key="2">
    <citation type="submission" date="2022-06" db="EMBL/GenBank/DDBJ databases">
        <title>Thermospira aquatica gen. nov., sp. nov.</title>
        <authorList>
            <person name="Ben Ali Gam Z."/>
            <person name="Labat M."/>
        </authorList>
    </citation>
    <scope>NUCLEOTIDE SEQUENCE</scope>
    <source>
        <strain evidence="5">F1F22</strain>
    </source>
</reference>
<name>A0AAX3BG03_9SPIR</name>
<dbReference type="PANTHER" id="PTHR44196:SF2">
    <property type="entry name" value="SHORT-CHAIN DEHYDROGENASE-RELATED"/>
    <property type="match status" value="1"/>
</dbReference>
<dbReference type="InterPro" id="IPR020904">
    <property type="entry name" value="Sc_DH/Rdtase_CS"/>
</dbReference>
<dbReference type="Pfam" id="PF00106">
    <property type="entry name" value="adh_short"/>
    <property type="match status" value="1"/>
</dbReference>
<protein>
    <submittedName>
        <fullName evidence="5">SDR family NAD(P)-dependent oxidoreductase</fullName>
    </submittedName>
</protein>
<dbReference type="PANTHER" id="PTHR44196">
    <property type="entry name" value="DEHYDROGENASE/REDUCTASE SDR FAMILY MEMBER 7B"/>
    <property type="match status" value="1"/>
</dbReference>
<evidence type="ECO:0000256" key="2">
    <source>
        <dbReference type="ARBA" id="ARBA00023002"/>
    </source>
</evidence>
<dbReference type="AlphaFoldDB" id="A0AAX3BG03"/>